<feature type="compositionally biased region" description="Basic and acidic residues" evidence="2">
    <location>
        <begin position="139"/>
        <end position="154"/>
    </location>
</feature>
<dbReference type="InterPro" id="IPR039223">
    <property type="entry name" value="AATF/Bfr2"/>
</dbReference>
<dbReference type="GO" id="GO:0006357">
    <property type="term" value="P:regulation of transcription by RNA polymerase II"/>
    <property type="evidence" value="ECO:0007669"/>
    <property type="project" value="TreeGrafter"/>
</dbReference>
<accession>A0A5N5TE78</accession>
<evidence type="ECO:0000256" key="1">
    <source>
        <dbReference type="ARBA" id="ARBA00008966"/>
    </source>
</evidence>
<keyword evidence="6" id="KW-1185">Reference proteome</keyword>
<dbReference type="InterPro" id="IPR025160">
    <property type="entry name" value="AATF"/>
</dbReference>
<dbReference type="PANTHER" id="PTHR15565">
    <property type="entry name" value="AATF PROTEIN APOPTOSIS ANTAGONIZING TRANSCRIPTION FACTOR"/>
    <property type="match status" value="1"/>
</dbReference>
<name>A0A5N5TE78_9CRUS</name>
<feature type="domain" description="AATF leucine zipper-containing" evidence="4">
    <location>
        <begin position="221"/>
        <end position="363"/>
    </location>
</feature>
<dbReference type="Pfam" id="PF08164">
    <property type="entry name" value="TRAUB"/>
    <property type="match status" value="1"/>
</dbReference>
<dbReference type="Pfam" id="PF13339">
    <property type="entry name" value="AATF-Che1"/>
    <property type="match status" value="1"/>
</dbReference>
<feature type="region of interest" description="Disordered" evidence="2">
    <location>
        <begin position="64"/>
        <end position="209"/>
    </location>
</feature>
<reference evidence="5 6" key="1">
    <citation type="journal article" date="2019" name="PLoS Biol.">
        <title>Sex chromosomes control vertical transmission of feminizing Wolbachia symbionts in an isopod.</title>
        <authorList>
            <person name="Becking T."/>
            <person name="Chebbi M.A."/>
            <person name="Giraud I."/>
            <person name="Moumen B."/>
            <person name="Laverre T."/>
            <person name="Caubet Y."/>
            <person name="Peccoud J."/>
            <person name="Gilbert C."/>
            <person name="Cordaux R."/>
        </authorList>
    </citation>
    <scope>NUCLEOTIDE SEQUENCE [LARGE SCALE GENOMIC DNA]</scope>
    <source>
        <strain evidence="5">ANa2</strain>
        <tissue evidence="5">Whole body excluding digestive tract and cuticle</tissue>
    </source>
</reference>
<evidence type="ECO:0000313" key="5">
    <source>
        <dbReference type="EMBL" id="KAB7504974.1"/>
    </source>
</evidence>
<comment type="caution">
    <text evidence="5">The sequence shown here is derived from an EMBL/GenBank/DDBJ whole genome shotgun (WGS) entry which is preliminary data.</text>
</comment>
<organism evidence="5 6">
    <name type="scientific">Armadillidium nasatum</name>
    <dbReference type="NCBI Taxonomy" id="96803"/>
    <lineage>
        <taxon>Eukaryota</taxon>
        <taxon>Metazoa</taxon>
        <taxon>Ecdysozoa</taxon>
        <taxon>Arthropoda</taxon>
        <taxon>Crustacea</taxon>
        <taxon>Multicrustacea</taxon>
        <taxon>Malacostraca</taxon>
        <taxon>Eumalacostraca</taxon>
        <taxon>Peracarida</taxon>
        <taxon>Isopoda</taxon>
        <taxon>Oniscidea</taxon>
        <taxon>Crinocheta</taxon>
        <taxon>Armadillidiidae</taxon>
        <taxon>Armadillidium</taxon>
    </lineage>
</organism>
<comment type="similarity">
    <text evidence="1">Belongs to the AATF family.</text>
</comment>
<dbReference type="EMBL" id="SEYY01002055">
    <property type="protein sequence ID" value="KAB7504974.1"/>
    <property type="molecule type" value="Genomic_DNA"/>
</dbReference>
<dbReference type="OrthoDB" id="5783963at2759"/>
<dbReference type="Proteomes" id="UP000326759">
    <property type="component" value="Unassembled WGS sequence"/>
</dbReference>
<gene>
    <name evidence="5" type="primary">AATF</name>
    <name evidence="5" type="ORF">Anas_04303</name>
</gene>
<feature type="compositionally biased region" description="Acidic residues" evidence="2">
    <location>
        <begin position="309"/>
        <end position="322"/>
    </location>
</feature>
<evidence type="ECO:0000259" key="3">
    <source>
        <dbReference type="Pfam" id="PF08164"/>
    </source>
</evidence>
<dbReference type="InterPro" id="IPR012617">
    <property type="entry name" value="AATF_C"/>
</dbReference>
<evidence type="ECO:0000256" key="2">
    <source>
        <dbReference type="SAM" id="MobiDB-lite"/>
    </source>
</evidence>
<protein>
    <submittedName>
        <fullName evidence="5">Protein AATF</fullName>
    </submittedName>
</protein>
<feature type="region of interest" description="Disordered" evidence="2">
    <location>
        <begin position="308"/>
        <end position="330"/>
    </location>
</feature>
<feature type="compositionally biased region" description="Acidic residues" evidence="2">
    <location>
        <begin position="155"/>
        <end position="187"/>
    </location>
</feature>
<evidence type="ECO:0000313" key="6">
    <source>
        <dbReference type="Proteomes" id="UP000326759"/>
    </source>
</evidence>
<proteinExistence type="inferred from homology"/>
<dbReference type="AlphaFoldDB" id="A0A5N5TE78"/>
<dbReference type="PANTHER" id="PTHR15565:SF0">
    <property type="entry name" value="PROTEIN AATF"/>
    <property type="match status" value="1"/>
</dbReference>
<dbReference type="GO" id="GO:0005730">
    <property type="term" value="C:nucleolus"/>
    <property type="evidence" value="ECO:0007669"/>
    <property type="project" value="TreeGrafter"/>
</dbReference>
<feature type="domain" description="Apoptosis-antagonizing transcription factor C-terminal" evidence="3">
    <location>
        <begin position="441"/>
        <end position="523"/>
    </location>
</feature>
<sequence>MSKNLLLSYVEEYILNPALSHKPNIDDDGNEETVAVCDKKVEGKSPRESFASVSKLRQKNAQLLDEVDPRYRGKKASRKSINKEEEVSFDPELAKFCVIEEDNEDEDGDDSDDDDDNSEASEVEKEEIEISNTFNYNEKSFDTKSLEEDYMKMADDEDELSEEEENTDSEVDDEDDGNSDDMEDESNNYENSDSLKDLEEDNIEEPSTRIQTFSKNEGVEIPKGIAVKNQCSIYDKLFEARIGLQKVASIANQLPQFDKYKSFLENTHYPLYKEKLLVARKEIKKLLSEIIKLQGTISKNNQETAAIIESEERDTVENDDENVEQKEPRGNKRKLEEFEEILRKRHKNLLPFRDETLNRWHEKSKLLINQSKKSNFGKFEISPAVQIKNILVNKEELVKKTRLIGVARGNAYKILGKDTFKEESANVEEYDSEIYDDSDFYSRLLEDFLKSKISVSDNMTEVSMHWVGIQKLRKKSKKKVEANANKGRKLRYQVITKQQNFMAPGKYSVMSDEATNKLFSSLFGGSIK</sequence>
<feature type="compositionally biased region" description="Acidic residues" evidence="2">
    <location>
        <begin position="99"/>
        <end position="129"/>
    </location>
</feature>
<evidence type="ECO:0000259" key="4">
    <source>
        <dbReference type="Pfam" id="PF13339"/>
    </source>
</evidence>